<comment type="caution">
    <text evidence="11">The sequence shown here is derived from an EMBL/GenBank/DDBJ whole genome shotgun (WGS) entry which is preliminary data.</text>
</comment>
<evidence type="ECO:0000256" key="1">
    <source>
        <dbReference type="ARBA" id="ARBA00004141"/>
    </source>
</evidence>
<evidence type="ECO:0000256" key="6">
    <source>
        <dbReference type="ARBA" id="ARBA00023136"/>
    </source>
</evidence>
<feature type="region of interest" description="Disordered" evidence="9">
    <location>
        <begin position="521"/>
        <end position="602"/>
    </location>
</feature>
<dbReference type="InterPro" id="IPR004326">
    <property type="entry name" value="Mlo"/>
</dbReference>
<comment type="subcellular location">
    <subcellularLocation>
        <location evidence="1 8">Membrane</location>
        <topology evidence="1 8">Multi-pass membrane protein</topology>
    </subcellularLocation>
</comment>
<evidence type="ECO:0000256" key="4">
    <source>
        <dbReference type="ARBA" id="ARBA00022821"/>
    </source>
</evidence>
<dbReference type="GO" id="GO:0016020">
    <property type="term" value="C:membrane"/>
    <property type="evidence" value="ECO:0007669"/>
    <property type="project" value="UniProtKB-SubCell"/>
</dbReference>
<dbReference type="Pfam" id="PF03094">
    <property type="entry name" value="Mlo"/>
    <property type="match status" value="1"/>
</dbReference>
<comment type="function">
    <text evidence="8">May be involved in modulation of pathogen defense and leaf cell death.</text>
</comment>
<feature type="region of interest" description="Disordered" evidence="9">
    <location>
        <begin position="455"/>
        <end position="483"/>
    </location>
</feature>
<dbReference type="GO" id="GO:0005516">
    <property type="term" value="F:calmodulin binding"/>
    <property type="evidence" value="ECO:0007669"/>
    <property type="project" value="UniProtKB-KW"/>
</dbReference>
<evidence type="ECO:0000256" key="9">
    <source>
        <dbReference type="SAM" id="MobiDB-lite"/>
    </source>
</evidence>
<feature type="transmembrane region" description="Helical" evidence="10">
    <location>
        <begin position="280"/>
        <end position="299"/>
    </location>
</feature>
<keyword evidence="6 8" id="KW-0472">Membrane</keyword>
<dbReference type="GO" id="GO:0006952">
    <property type="term" value="P:defense response"/>
    <property type="evidence" value="ECO:0007669"/>
    <property type="project" value="UniProtKB-KW"/>
</dbReference>
<dbReference type="PANTHER" id="PTHR31942">
    <property type="entry name" value="MLO-LIKE PROTEIN 1"/>
    <property type="match status" value="1"/>
</dbReference>
<dbReference type="AlphaFoldDB" id="A0AAN7JMT8"/>
<protein>
    <recommendedName>
        <fullName evidence="8">MLO-like protein</fullName>
    </recommendedName>
</protein>
<evidence type="ECO:0000256" key="3">
    <source>
        <dbReference type="ARBA" id="ARBA00022692"/>
    </source>
</evidence>
<sequence length="602" mass="68819">MADDGAYQYEYERTLEETSTWSVAVVCFVLLAISLFVEHLIHLVGKWLTRKRKPALVEALEKVKSELMLLGFISLLLTVLQNPISNICIPRSVSATWRPCNRPLEAYLYGRRRLLGFFDSGGVPIPRRSLATKGKDQCTSRNKVAFVTSYGIHQLHIFIFVLATFHVLYCILTLALGTIKMKKWKVWENETKTIEYQYLNDPERFRFARDTSFGRRHLHFWSKWPITLWIVCFFRQFFGSVTKADYFALRHGFIVAHLSPENYVRFDFQQYLHRSLEDDFKVVVGISPVIWFSAVLFLISNTHGWHSYLWLPFIPLIIILLVGAKLQEIITKMGLRIQERGDVVKGTPVVQPGDDLFWFGRPRFILFLIHFVLFQNAFQLAFFAWSTYEFGLRNCFHDKIEDIVIRLSMGVIIQVVCSYSTLPLYALVTQMGSTMRPTIFNDRVAKALKNWHNAARKNAKESRHTNSVSPLSSRPATPEHGASPIHLLHSYQKRSLDSPVAHPSGGGGSYLQAEQWGMTVRSYDPSPRSHDEGLEGRHFNRNSDAAEPDDQQQTHVDVEIQMAGAHRHGQSVGRTSSEFTFGKGDGEASPETDPNSSKSPMV</sequence>
<accession>A0AAN7JMT8</accession>
<feature type="compositionally biased region" description="Basic and acidic residues" evidence="9">
    <location>
        <begin position="527"/>
        <end position="538"/>
    </location>
</feature>
<keyword evidence="12" id="KW-1185">Reference proteome</keyword>
<reference evidence="11 12" key="1">
    <citation type="journal article" date="2023" name="Hortic Res">
        <title>Pangenome of water caltrop reveals structural variations and asymmetric subgenome divergence after allopolyploidization.</title>
        <authorList>
            <person name="Zhang X."/>
            <person name="Chen Y."/>
            <person name="Wang L."/>
            <person name="Yuan Y."/>
            <person name="Fang M."/>
            <person name="Shi L."/>
            <person name="Lu R."/>
            <person name="Comes H.P."/>
            <person name="Ma Y."/>
            <person name="Chen Y."/>
            <person name="Huang G."/>
            <person name="Zhou Y."/>
            <person name="Zheng Z."/>
            <person name="Qiu Y."/>
        </authorList>
    </citation>
    <scope>NUCLEOTIDE SEQUENCE [LARGE SCALE GENOMIC DNA]</scope>
    <source>
        <tissue evidence="11">Roots</tissue>
    </source>
</reference>
<keyword evidence="3 8" id="KW-0812">Transmembrane</keyword>
<feature type="compositionally biased region" description="Polar residues" evidence="9">
    <location>
        <begin position="465"/>
        <end position="475"/>
    </location>
</feature>
<evidence type="ECO:0000256" key="10">
    <source>
        <dbReference type="SAM" id="Phobius"/>
    </source>
</evidence>
<dbReference type="Proteomes" id="UP001345219">
    <property type="component" value="Chromosome 21"/>
</dbReference>
<gene>
    <name evidence="8" type="primary">MLO</name>
    <name evidence="11" type="ORF">SAY87_027682</name>
</gene>
<organism evidence="11 12">
    <name type="scientific">Trapa incisa</name>
    <dbReference type="NCBI Taxonomy" id="236973"/>
    <lineage>
        <taxon>Eukaryota</taxon>
        <taxon>Viridiplantae</taxon>
        <taxon>Streptophyta</taxon>
        <taxon>Embryophyta</taxon>
        <taxon>Tracheophyta</taxon>
        <taxon>Spermatophyta</taxon>
        <taxon>Magnoliopsida</taxon>
        <taxon>eudicotyledons</taxon>
        <taxon>Gunneridae</taxon>
        <taxon>Pentapetalae</taxon>
        <taxon>rosids</taxon>
        <taxon>malvids</taxon>
        <taxon>Myrtales</taxon>
        <taxon>Lythraceae</taxon>
        <taxon>Trapa</taxon>
    </lineage>
</organism>
<evidence type="ECO:0000256" key="7">
    <source>
        <dbReference type="ARBA" id="ARBA00023265"/>
    </source>
</evidence>
<comment type="similarity">
    <text evidence="2 8">Belongs to the MLO family.</text>
</comment>
<keyword evidence="4 8" id="KW-0611">Plant defense</keyword>
<keyword evidence="5 8" id="KW-1133">Transmembrane helix</keyword>
<evidence type="ECO:0000313" key="11">
    <source>
        <dbReference type="EMBL" id="KAK4750233.1"/>
    </source>
</evidence>
<keyword evidence="8" id="KW-0112">Calmodulin-binding</keyword>
<feature type="transmembrane region" description="Helical" evidence="10">
    <location>
        <begin position="405"/>
        <end position="428"/>
    </location>
</feature>
<proteinExistence type="inferred from homology"/>
<dbReference type="EMBL" id="JAXIOK010000018">
    <property type="protein sequence ID" value="KAK4750233.1"/>
    <property type="molecule type" value="Genomic_DNA"/>
</dbReference>
<evidence type="ECO:0000313" key="12">
    <source>
        <dbReference type="Proteomes" id="UP001345219"/>
    </source>
</evidence>
<feature type="transmembrane region" description="Helical" evidence="10">
    <location>
        <begin position="364"/>
        <end position="385"/>
    </location>
</feature>
<evidence type="ECO:0000256" key="2">
    <source>
        <dbReference type="ARBA" id="ARBA00006574"/>
    </source>
</evidence>
<feature type="transmembrane region" description="Helical" evidence="10">
    <location>
        <begin position="20"/>
        <end position="45"/>
    </location>
</feature>
<dbReference type="PANTHER" id="PTHR31942:SF84">
    <property type="entry name" value="MLO-LIKE PROTEIN 12"/>
    <property type="match status" value="1"/>
</dbReference>
<name>A0AAN7JMT8_9MYRT</name>
<comment type="domain">
    <text evidence="8">The C-terminus contains a calmodulin-binding domain, which binds calmodulin in a calcium-dependent fashion.</text>
</comment>
<feature type="transmembrane region" description="Helical" evidence="10">
    <location>
        <begin position="155"/>
        <end position="176"/>
    </location>
</feature>
<feature type="compositionally biased region" description="Polar residues" evidence="9">
    <location>
        <begin position="592"/>
        <end position="602"/>
    </location>
</feature>
<evidence type="ECO:0000256" key="8">
    <source>
        <dbReference type="RuleBase" id="RU280816"/>
    </source>
</evidence>
<keyword evidence="7 8" id="KW-0568">Pathogenesis-related protein</keyword>
<evidence type="ECO:0000256" key="5">
    <source>
        <dbReference type="ARBA" id="ARBA00022989"/>
    </source>
</evidence>
<feature type="transmembrane region" description="Helical" evidence="10">
    <location>
        <begin position="305"/>
        <end position="326"/>
    </location>
</feature>